<comment type="caution">
    <text evidence="1">The sequence shown here is derived from an EMBL/GenBank/DDBJ whole genome shotgun (WGS) entry which is preliminary data.</text>
</comment>
<evidence type="ECO:0000313" key="2">
    <source>
        <dbReference type="Proteomes" id="UP001459277"/>
    </source>
</evidence>
<dbReference type="AlphaFoldDB" id="A0AAW2DYF3"/>
<sequence length="120" mass="13933">MSFWSIVGESYGILWVLYCCHKFITDWVLYCCQKFVTSSSPIGAKLLADLTPNRITKTLERYQQSCFTPQDNSIEREAQLLPAVEHQQLMQQIKKPWWKMLSKLNGLVPAEFCLCVIVKE</sequence>
<name>A0AAW2DYF3_9ROSI</name>
<gene>
    <name evidence="1" type="ORF">SO802_001035</name>
</gene>
<proteinExistence type="predicted"/>
<dbReference type="Proteomes" id="UP001459277">
    <property type="component" value="Unassembled WGS sequence"/>
</dbReference>
<accession>A0AAW2DYF3</accession>
<dbReference type="EMBL" id="JAZDWU010000001">
    <property type="protein sequence ID" value="KAL0013966.1"/>
    <property type="molecule type" value="Genomic_DNA"/>
</dbReference>
<protein>
    <submittedName>
        <fullName evidence="1">Uncharacterized protein</fullName>
    </submittedName>
</protein>
<reference evidence="1 2" key="1">
    <citation type="submission" date="2024-01" db="EMBL/GenBank/DDBJ databases">
        <title>A telomere-to-telomere, gap-free genome of sweet tea (Lithocarpus litseifolius).</title>
        <authorList>
            <person name="Zhou J."/>
        </authorList>
    </citation>
    <scope>NUCLEOTIDE SEQUENCE [LARGE SCALE GENOMIC DNA]</scope>
    <source>
        <strain evidence="1">Zhou-2022a</strain>
        <tissue evidence="1">Leaf</tissue>
    </source>
</reference>
<keyword evidence="2" id="KW-1185">Reference proteome</keyword>
<evidence type="ECO:0000313" key="1">
    <source>
        <dbReference type="EMBL" id="KAL0013966.1"/>
    </source>
</evidence>
<organism evidence="1 2">
    <name type="scientific">Lithocarpus litseifolius</name>
    <dbReference type="NCBI Taxonomy" id="425828"/>
    <lineage>
        <taxon>Eukaryota</taxon>
        <taxon>Viridiplantae</taxon>
        <taxon>Streptophyta</taxon>
        <taxon>Embryophyta</taxon>
        <taxon>Tracheophyta</taxon>
        <taxon>Spermatophyta</taxon>
        <taxon>Magnoliopsida</taxon>
        <taxon>eudicotyledons</taxon>
        <taxon>Gunneridae</taxon>
        <taxon>Pentapetalae</taxon>
        <taxon>rosids</taxon>
        <taxon>fabids</taxon>
        <taxon>Fagales</taxon>
        <taxon>Fagaceae</taxon>
        <taxon>Lithocarpus</taxon>
    </lineage>
</organism>